<dbReference type="OrthoDB" id="5917019at2759"/>
<keyword evidence="11 17" id="KW-1133">Transmembrane helix</keyword>
<dbReference type="Proteomes" id="UP000078046">
    <property type="component" value="Unassembled WGS sequence"/>
</dbReference>
<evidence type="ECO:0000256" key="14">
    <source>
        <dbReference type="ARBA" id="ARBA00030753"/>
    </source>
</evidence>
<reference evidence="18 19" key="1">
    <citation type="submission" date="2016-04" db="EMBL/GenBank/DDBJ databases">
        <title>The genome of Intoshia linei affirms orthonectids as highly simplified spiralians.</title>
        <authorList>
            <person name="Mikhailov K.V."/>
            <person name="Slusarev G.S."/>
            <person name="Nikitin M.A."/>
            <person name="Logacheva M.D."/>
            <person name="Penin A."/>
            <person name="Aleoshin V."/>
            <person name="Panchin Y.V."/>
        </authorList>
    </citation>
    <scope>NUCLEOTIDE SEQUENCE [LARGE SCALE GENOMIC DNA]</scope>
    <source>
        <strain evidence="18">Intl2013</strain>
        <tissue evidence="18">Whole animal</tissue>
    </source>
</reference>
<evidence type="ECO:0000256" key="3">
    <source>
        <dbReference type="ARBA" id="ARBA00008915"/>
    </source>
</evidence>
<dbReference type="GO" id="GO:0005743">
    <property type="term" value="C:mitochondrial inner membrane"/>
    <property type="evidence" value="ECO:0007669"/>
    <property type="project" value="UniProtKB-SubCell"/>
</dbReference>
<evidence type="ECO:0000256" key="5">
    <source>
        <dbReference type="ARBA" id="ARBA00022448"/>
    </source>
</evidence>
<evidence type="ECO:0000256" key="4">
    <source>
        <dbReference type="ARBA" id="ARBA00018632"/>
    </source>
</evidence>
<keyword evidence="10" id="KW-0249">Electron transport</keyword>
<keyword evidence="6" id="KW-0679">Respiratory chain</keyword>
<accession>A0A177BBY8</accession>
<dbReference type="PANTHER" id="PTHR13327:SF0">
    <property type="entry name" value="NADH DEHYDROGENASE [UBIQUINONE] 1 BETA SUBCOMPLEX SUBUNIT 11, MITOCHONDRIAL"/>
    <property type="match status" value="1"/>
</dbReference>
<evidence type="ECO:0000256" key="12">
    <source>
        <dbReference type="ARBA" id="ARBA00023128"/>
    </source>
</evidence>
<evidence type="ECO:0000256" key="13">
    <source>
        <dbReference type="ARBA" id="ARBA00023136"/>
    </source>
</evidence>
<keyword evidence="7 17" id="KW-0812">Transmembrane</keyword>
<evidence type="ECO:0000256" key="10">
    <source>
        <dbReference type="ARBA" id="ARBA00022982"/>
    </source>
</evidence>
<dbReference type="EMBL" id="LWCA01000020">
    <property type="protein sequence ID" value="OAF71837.1"/>
    <property type="molecule type" value="Genomic_DNA"/>
</dbReference>
<evidence type="ECO:0000313" key="19">
    <source>
        <dbReference type="Proteomes" id="UP000078046"/>
    </source>
</evidence>
<proteinExistence type="inferred from homology"/>
<name>A0A177BBY8_9BILA</name>
<keyword evidence="8" id="KW-0999">Mitochondrion inner membrane</keyword>
<evidence type="ECO:0000313" key="18">
    <source>
        <dbReference type="EMBL" id="OAF71837.1"/>
    </source>
</evidence>
<comment type="caution">
    <text evidence="18">The sequence shown here is derived from an EMBL/GenBank/DDBJ whole genome shotgun (WGS) entry which is preliminary data.</text>
</comment>
<comment type="function">
    <text evidence="1">Accessory subunit of the mitochondrial membrane respiratory chain NADH dehydrogenase (Complex I), that is believed not to be involved in catalysis. Complex I functions in the transfer of electrons from NADH to the respiratory chain. The immediate electron acceptor for the enzyme is believed to be ubiquinone.</text>
</comment>
<evidence type="ECO:0000256" key="6">
    <source>
        <dbReference type="ARBA" id="ARBA00022660"/>
    </source>
</evidence>
<dbReference type="AlphaFoldDB" id="A0A177BBY8"/>
<gene>
    <name evidence="18" type="ORF">A3Q56_00380</name>
</gene>
<evidence type="ECO:0000256" key="2">
    <source>
        <dbReference type="ARBA" id="ARBA00004434"/>
    </source>
</evidence>
<sequence>MRILNLCKFGRILPKRCYNNTLQNPGRIKTLLDKNIPPELYKSVVDNPLLENSGKNWISYGFGEDEDSDRRSYHLALFLNITLITVLMAYLTVYLPMQDDHEWIQREAHLRLEYRMKNGLPIIDPNYISVEKILATLPNDEDIDTIII</sequence>
<evidence type="ECO:0000256" key="9">
    <source>
        <dbReference type="ARBA" id="ARBA00022946"/>
    </source>
</evidence>
<feature type="transmembrane region" description="Helical" evidence="17">
    <location>
        <begin position="75"/>
        <end position="97"/>
    </location>
</feature>
<evidence type="ECO:0000256" key="16">
    <source>
        <dbReference type="ARBA" id="ARBA00046528"/>
    </source>
</evidence>
<comment type="similarity">
    <text evidence="3">Belongs to the complex I NDUFB11 subunit family.</text>
</comment>
<keyword evidence="19" id="KW-1185">Reference proteome</keyword>
<dbReference type="Pfam" id="PF10183">
    <property type="entry name" value="ESSS"/>
    <property type="match status" value="1"/>
</dbReference>
<evidence type="ECO:0000256" key="15">
    <source>
        <dbReference type="ARBA" id="ARBA00031387"/>
    </source>
</evidence>
<evidence type="ECO:0000256" key="8">
    <source>
        <dbReference type="ARBA" id="ARBA00022792"/>
    </source>
</evidence>
<evidence type="ECO:0000256" key="7">
    <source>
        <dbReference type="ARBA" id="ARBA00022692"/>
    </source>
</evidence>
<keyword evidence="13 17" id="KW-0472">Membrane</keyword>
<protein>
    <recommendedName>
        <fullName evidence="4">NADH dehydrogenase [ubiquinone] 1 beta subcomplex subunit 11, mitochondrial</fullName>
    </recommendedName>
    <alternativeName>
        <fullName evidence="15">Complex I-ESSS</fullName>
    </alternativeName>
    <alternativeName>
        <fullName evidence="14">NADH-ubiquinone oxidoreductase ESSS subunit</fullName>
    </alternativeName>
</protein>
<evidence type="ECO:0000256" key="11">
    <source>
        <dbReference type="ARBA" id="ARBA00022989"/>
    </source>
</evidence>
<keyword evidence="9" id="KW-0809">Transit peptide</keyword>
<comment type="subcellular location">
    <subcellularLocation>
        <location evidence="2">Mitochondrion inner membrane</location>
        <topology evidence="2">Single-pass membrane protein</topology>
    </subcellularLocation>
</comment>
<comment type="subunit">
    <text evidence="16">Complex I is composed of 45 different subunits. Interacts with BCAP31.</text>
</comment>
<keyword evidence="5" id="KW-0813">Transport</keyword>
<dbReference type="InterPro" id="IPR019329">
    <property type="entry name" value="NADH_UbQ_OxRdtase_ESSS_su"/>
</dbReference>
<dbReference type="PANTHER" id="PTHR13327">
    <property type="entry name" value="NADH-UBIQUINONE OXIDOREDUCTASE ESSS SUBUNIT, MITOCHONDRIAL PRECURSOR"/>
    <property type="match status" value="1"/>
</dbReference>
<organism evidence="18 19">
    <name type="scientific">Intoshia linei</name>
    <dbReference type="NCBI Taxonomy" id="1819745"/>
    <lineage>
        <taxon>Eukaryota</taxon>
        <taxon>Metazoa</taxon>
        <taxon>Spiralia</taxon>
        <taxon>Lophotrochozoa</taxon>
        <taxon>Mesozoa</taxon>
        <taxon>Orthonectida</taxon>
        <taxon>Rhopaluridae</taxon>
        <taxon>Intoshia</taxon>
    </lineage>
</organism>
<evidence type="ECO:0000256" key="17">
    <source>
        <dbReference type="SAM" id="Phobius"/>
    </source>
</evidence>
<evidence type="ECO:0000256" key="1">
    <source>
        <dbReference type="ARBA" id="ARBA00003195"/>
    </source>
</evidence>
<keyword evidence="12" id="KW-0496">Mitochondrion</keyword>